<dbReference type="Pfam" id="PF01066">
    <property type="entry name" value="CDP-OH_P_transf"/>
    <property type="match status" value="1"/>
</dbReference>
<name>A0A9E7C0A9_9ACTN</name>
<dbReference type="RefSeq" id="WP_326924496.1">
    <property type="nucleotide sequence ID" value="NZ_CP087164.1"/>
</dbReference>
<dbReference type="InterPro" id="IPR048254">
    <property type="entry name" value="CDP_ALCOHOL_P_TRANSF_CS"/>
</dbReference>
<evidence type="ECO:0000256" key="3">
    <source>
        <dbReference type="SAM" id="Phobius"/>
    </source>
</evidence>
<feature type="transmembrane region" description="Helical" evidence="3">
    <location>
        <begin position="598"/>
        <end position="618"/>
    </location>
</feature>
<dbReference type="Proteomes" id="UP001162834">
    <property type="component" value="Chromosome"/>
</dbReference>
<dbReference type="GO" id="GO:0008654">
    <property type="term" value="P:phospholipid biosynthetic process"/>
    <property type="evidence" value="ECO:0007669"/>
    <property type="project" value="InterPro"/>
</dbReference>
<dbReference type="KEGG" id="sbae:DSM104329_02581"/>
<evidence type="ECO:0000256" key="1">
    <source>
        <dbReference type="ARBA" id="ARBA00022679"/>
    </source>
</evidence>
<reference evidence="4" key="1">
    <citation type="journal article" date="2022" name="Int. J. Syst. Evol. Microbiol.">
        <title>Pseudomonas aegrilactucae sp. nov. and Pseudomonas morbosilactucae sp. nov., pathogens causing bacterial rot of lettuce in Japan.</title>
        <authorList>
            <person name="Sawada H."/>
            <person name="Fujikawa T."/>
            <person name="Satou M."/>
        </authorList>
    </citation>
    <scope>NUCLEOTIDE SEQUENCE</scope>
    <source>
        <strain evidence="4">0166_1</strain>
    </source>
</reference>
<proteinExistence type="inferred from homology"/>
<evidence type="ECO:0000256" key="2">
    <source>
        <dbReference type="RuleBase" id="RU003750"/>
    </source>
</evidence>
<comment type="similarity">
    <text evidence="2">Belongs to the CDP-alcohol phosphatidyltransferase class-I family.</text>
</comment>
<keyword evidence="3" id="KW-1133">Transmembrane helix</keyword>
<keyword evidence="5" id="KW-1185">Reference proteome</keyword>
<dbReference type="EMBL" id="CP087164">
    <property type="protein sequence ID" value="UGS36181.1"/>
    <property type="molecule type" value="Genomic_DNA"/>
</dbReference>
<keyword evidence="1 2" id="KW-0808">Transferase</keyword>
<accession>A0A9E7C0A9</accession>
<gene>
    <name evidence="4" type="ORF">DSM104329_02581</name>
</gene>
<protein>
    <recommendedName>
        <fullName evidence="6">CDP-L-myo-inositol myo-inositolphosphotransferase</fullName>
    </recommendedName>
</protein>
<dbReference type="GO" id="GO:0016020">
    <property type="term" value="C:membrane"/>
    <property type="evidence" value="ECO:0007669"/>
    <property type="project" value="InterPro"/>
</dbReference>
<dbReference type="GO" id="GO:0016780">
    <property type="term" value="F:phosphotransferase activity, for other substituted phosphate groups"/>
    <property type="evidence" value="ECO:0007669"/>
    <property type="project" value="InterPro"/>
</dbReference>
<keyword evidence="3" id="KW-0472">Membrane</keyword>
<dbReference type="PROSITE" id="PS00379">
    <property type="entry name" value="CDP_ALCOHOL_P_TRANSF"/>
    <property type="match status" value="1"/>
</dbReference>
<organism evidence="4 5">
    <name type="scientific">Capillimicrobium parvum</name>
    <dbReference type="NCBI Taxonomy" id="2884022"/>
    <lineage>
        <taxon>Bacteria</taxon>
        <taxon>Bacillati</taxon>
        <taxon>Actinomycetota</taxon>
        <taxon>Thermoleophilia</taxon>
        <taxon>Solirubrobacterales</taxon>
        <taxon>Capillimicrobiaceae</taxon>
        <taxon>Capillimicrobium</taxon>
    </lineage>
</organism>
<dbReference type="AlphaFoldDB" id="A0A9E7C0A9"/>
<dbReference type="Gene3D" id="1.20.120.1760">
    <property type="match status" value="1"/>
</dbReference>
<evidence type="ECO:0008006" key="6">
    <source>
        <dbReference type="Google" id="ProtNLM"/>
    </source>
</evidence>
<dbReference type="InterPro" id="IPR043130">
    <property type="entry name" value="CDP-OH_PTrfase_TM_dom"/>
</dbReference>
<dbReference type="InterPro" id="IPR000462">
    <property type="entry name" value="CDP-OH_P_trans"/>
</dbReference>
<sequence>MRESLAHQRPAADSGAADRVAVGGLAAEGTTSVLVATAAGDDGGPAALLAWEQTTLLARLVEQMASLGVRDVRVLTRTAWSPAVTAALPAGGPRTLVLPSADAAEDLRHIAEIARERADAPLVLLYGDIVTHREALAGVLADPRLATAILSTGARTGRPFATRTRSRRGRVTSAGSAYHHVQRPTMSFLGVLKVGPDDRGRAAGQADELAAILADPPGVFAEEMLIKERRWRHSLARSVLGHAEELDAVPAGEVPADGEAPAWRPAPGEPIGPEVLDAVELPADVREELALRVQAAPEDSVSLVLVGLVRGGTHVGHSYLRSLFWARPLSAPSIAEAEERIVGYDEDKVLLDSAVKASDGFFTTFFVSPYSRYIARWTARRGLTPNQVTAFSLALGFLAAAGFATGERWGLIAGAILLQLAFTFDCVDGQLARYSRQFSKLGAWLDSIFDRTKEYVVFAGLAIGGTRMGESVWLLAGIALTLQIARHMGDFSFGTSQQLQIGATEHAPLHRAWDGPNPPAVRWPPESVVAAAAPVAEVVEAPAPPLRVRMSKGLLSVWHRVDRLGAARWLKKIVAFPIGERFAAISLTAAIWSAHTTFVVLIVWGGFAAVYTLTGRFLRSISR</sequence>
<evidence type="ECO:0000313" key="4">
    <source>
        <dbReference type="EMBL" id="UGS36181.1"/>
    </source>
</evidence>
<keyword evidence="3" id="KW-0812">Transmembrane</keyword>
<evidence type="ECO:0000313" key="5">
    <source>
        <dbReference type="Proteomes" id="UP001162834"/>
    </source>
</evidence>